<evidence type="ECO:0000256" key="7">
    <source>
        <dbReference type="SAM" id="Phobius"/>
    </source>
</evidence>
<evidence type="ECO:0000256" key="4">
    <source>
        <dbReference type="ARBA" id="ARBA00023136"/>
    </source>
</evidence>
<evidence type="ECO:0000256" key="2">
    <source>
        <dbReference type="ARBA" id="ARBA00022692"/>
    </source>
</evidence>
<feature type="compositionally biased region" description="Low complexity" evidence="6">
    <location>
        <begin position="304"/>
        <end position="315"/>
    </location>
</feature>
<dbReference type="AlphaFoldDB" id="A0A7I8XI28"/>
<keyword evidence="3 7" id="KW-1133">Transmembrane helix</keyword>
<gene>
    <name evidence="9" type="ORF">BXYJ_LOCUS1612</name>
</gene>
<evidence type="ECO:0000313" key="10">
    <source>
        <dbReference type="Proteomes" id="UP000659654"/>
    </source>
</evidence>
<dbReference type="PANTHER" id="PTHR22776">
    <property type="entry name" value="MARVEL-CONTAINING POTENTIAL LIPID RAFT-ASSOCIATED PROTEIN"/>
    <property type="match status" value="1"/>
</dbReference>
<evidence type="ECO:0000259" key="8">
    <source>
        <dbReference type="PROSITE" id="PS51225"/>
    </source>
</evidence>
<feature type="region of interest" description="Disordered" evidence="6">
    <location>
        <begin position="298"/>
        <end position="321"/>
    </location>
</feature>
<evidence type="ECO:0000256" key="6">
    <source>
        <dbReference type="SAM" id="MobiDB-lite"/>
    </source>
</evidence>
<sequence>MVDSTMSSRAKLNRENVLQMRKSHLEDVDMNRYEIRFLFYAEEKDPKVQESCLEREAVHRLTADLASRIQLFKSKTVTPEGSRNGVSGTKSEESVVMRNGGGQDLNEGSDVGIYGRRKVLTDSESAFIDENSDTLSEEELHLCSFNRSSLGSDGLCEEKCPEDLDFSPFGHQCVEQTDLCSECGCLEMDGGMTRDLKYISESAIEMIRILRRNEGSKNSLQQLTGSLNTFGNPSLASESLESFGEITKSDLATVEFSDFSTDTKIFSTSWRKVNAPADVTIVEAKDDFEDCNDYFSQPLLQNESPSSNRGSDSSSEAVSTSRNMVFPSSTLLTEMKATQMHQAICFEAQFGRVVHLHSQGPQKSFKSGMETSPLQTVILNRRNGRKVVFSPFTALQAMDVHREVYTSQRPDGTVVTTTTRTKYEEDVEYGCGPGSVDKRYCCSPQGILRIVELIICLVVICLISSVFGPGPFKGILFGQTFVIIFTSIALCVSFIFLVGYFLNMHVTHLNFWPWKTSDFLFSAIAAIIFLVLCFLEAYYSTGAWANNCNDIGGDGVIHNGCRTIIEWAFAAFLLFVLAVLYGISAFLASKRARYD</sequence>
<feature type="region of interest" description="Disordered" evidence="6">
    <location>
        <begin position="78"/>
        <end position="102"/>
    </location>
</feature>
<feature type="domain" description="MARVEL" evidence="8">
    <location>
        <begin position="440"/>
        <end position="593"/>
    </location>
</feature>
<accession>A0A7I8XI28</accession>
<protein>
    <submittedName>
        <fullName evidence="9">(pine wood nematode) hypothetical protein</fullName>
    </submittedName>
</protein>
<dbReference type="Pfam" id="PF01284">
    <property type="entry name" value="MARVEL"/>
    <property type="match status" value="1"/>
</dbReference>
<evidence type="ECO:0000256" key="5">
    <source>
        <dbReference type="PROSITE-ProRule" id="PRU00581"/>
    </source>
</evidence>
<evidence type="ECO:0000256" key="3">
    <source>
        <dbReference type="ARBA" id="ARBA00022989"/>
    </source>
</evidence>
<dbReference type="GO" id="GO:0016020">
    <property type="term" value="C:membrane"/>
    <property type="evidence" value="ECO:0007669"/>
    <property type="project" value="UniProtKB-SubCell"/>
</dbReference>
<reference evidence="9" key="1">
    <citation type="submission" date="2020-09" db="EMBL/GenBank/DDBJ databases">
        <authorList>
            <person name="Kikuchi T."/>
        </authorList>
    </citation>
    <scope>NUCLEOTIDE SEQUENCE</scope>
    <source>
        <strain evidence="9">Ka4C1</strain>
    </source>
</reference>
<dbReference type="OrthoDB" id="5840883at2759"/>
<comment type="subcellular location">
    <subcellularLocation>
        <location evidence="1">Membrane</location>
        <topology evidence="1">Multi-pass membrane protein</topology>
    </subcellularLocation>
</comment>
<feature type="transmembrane region" description="Helical" evidence="7">
    <location>
        <begin position="519"/>
        <end position="539"/>
    </location>
</feature>
<comment type="caution">
    <text evidence="9">The sequence shown here is derived from an EMBL/GenBank/DDBJ whole genome shotgun (WGS) entry which is preliminary data.</text>
</comment>
<dbReference type="PROSITE" id="PS51225">
    <property type="entry name" value="MARVEL"/>
    <property type="match status" value="1"/>
</dbReference>
<dbReference type="Proteomes" id="UP000659654">
    <property type="component" value="Unassembled WGS sequence"/>
</dbReference>
<dbReference type="PANTHER" id="PTHR22776:SF91">
    <property type="entry name" value="MARVEL DOMAIN-CONTAINING PROTEIN"/>
    <property type="match status" value="1"/>
</dbReference>
<keyword evidence="2 5" id="KW-0812">Transmembrane</keyword>
<dbReference type="InterPro" id="IPR050578">
    <property type="entry name" value="MARVEL-CKLF_proteins"/>
</dbReference>
<keyword evidence="4 5" id="KW-0472">Membrane</keyword>
<dbReference type="Proteomes" id="UP000582659">
    <property type="component" value="Unassembled WGS sequence"/>
</dbReference>
<feature type="transmembrane region" description="Helical" evidence="7">
    <location>
        <begin position="447"/>
        <end position="468"/>
    </location>
</feature>
<feature type="transmembrane region" description="Helical" evidence="7">
    <location>
        <begin position="567"/>
        <end position="588"/>
    </location>
</feature>
<proteinExistence type="predicted"/>
<dbReference type="InterPro" id="IPR008253">
    <property type="entry name" value="Marvel"/>
</dbReference>
<evidence type="ECO:0000313" key="9">
    <source>
        <dbReference type="EMBL" id="CAD5209792.1"/>
    </source>
</evidence>
<organism evidence="9 10">
    <name type="scientific">Bursaphelenchus xylophilus</name>
    <name type="common">Pinewood nematode worm</name>
    <name type="synonym">Aphelenchoides xylophilus</name>
    <dbReference type="NCBI Taxonomy" id="6326"/>
    <lineage>
        <taxon>Eukaryota</taxon>
        <taxon>Metazoa</taxon>
        <taxon>Ecdysozoa</taxon>
        <taxon>Nematoda</taxon>
        <taxon>Chromadorea</taxon>
        <taxon>Rhabditida</taxon>
        <taxon>Tylenchina</taxon>
        <taxon>Tylenchomorpha</taxon>
        <taxon>Aphelenchoidea</taxon>
        <taxon>Aphelenchoididae</taxon>
        <taxon>Bursaphelenchus</taxon>
    </lineage>
</organism>
<dbReference type="EMBL" id="CAJFDI010000001">
    <property type="protein sequence ID" value="CAD5209792.1"/>
    <property type="molecule type" value="Genomic_DNA"/>
</dbReference>
<feature type="transmembrane region" description="Helical" evidence="7">
    <location>
        <begin position="474"/>
        <end position="498"/>
    </location>
</feature>
<keyword evidence="10" id="KW-1185">Reference proteome</keyword>
<evidence type="ECO:0000256" key="1">
    <source>
        <dbReference type="ARBA" id="ARBA00004141"/>
    </source>
</evidence>
<name>A0A7I8XI28_BURXY</name>
<dbReference type="EMBL" id="CAJFCV020000001">
    <property type="protein sequence ID" value="CAG9085144.1"/>
    <property type="molecule type" value="Genomic_DNA"/>
</dbReference>
<feature type="compositionally biased region" description="Polar residues" evidence="6">
    <location>
        <begin position="78"/>
        <end position="89"/>
    </location>
</feature>